<dbReference type="Proteomes" id="UP000320876">
    <property type="component" value="Unassembled WGS sequence"/>
</dbReference>
<organism evidence="2 3">
    <name type="scientific">Amycolatopsis cihanbeyliensis</name>
    <dbReference type="NCBI Taxonomy" id="1128664"/>
    <lineage>
        <taxon>Bacteria</taxon>
        <taxon>Bacillati</taxon>
        <taxon>Actinomycetota</taxon>
        <taxon>Actinomycetes</taxon>
        <taxon>Pseudonocardiales</taxon>
        <taxon>Pseudonocardiaceae</taxon>
        <taxon>Amycolatopsis</taxon>
    </lineage>
</organism>
<gene>
    <name evidence="2" type="ORF">FB471_4988</name>
</gene>
<dbReference type="OrthoDB" id="10000197at2"/>
<evidence type="ECO:0000313" key="3">
    <source>
        <dbReference type="Proteomes" id="UP000320876"/>
    </source>
</evidence>
<keyword evidence="1" id="KW-0472">Membrane</keyword>
<keyword evidence="3" id="KW-1185">Reference proteome</keyword>
<feature type="transmembrane region" description="Helical" evidence="1">
    <location>
        <begin position="40"/>
        <end position="58"/>
    </location>
</feature>
<dbReference type="EMBL" id="VFML01000001">
    <property type="protein sequence ID" value="TQJ05163.1"/>
    <property type="molecule type" value="Genomic_DNA"/>
</dbReference>
<keyword evidence="1" id="KW-0812">Transmembrane</keyword>
<proteinExistence type="predicted"/>
<dbReference type="AlphaFoldDB" id="A0A542DPY6"/>
<dbReference type="RefSeq" id="WP_142000732.1">
    <property type="nucleotide sequence ID" value="NZ_VFML01000001.1"/>
</dbReference>
<evidence type="ECO:0000256" key="1">
    <source>
        <dbReference type="SAM" id="Phobius"/>
    </source>
</evidence>
<protein>
    <submittedName>
        <fullName evidence="2">Uncharacterized protein</fullName>
    </submittedName>
</protein>
<sequence>METSYGRFVLLRPVGQSAWSAPARLVQVVRRRRRLIPSPGLYLLAAAVGSALGLGTQLLFDWPWWLFAAGFVAAVAVFFLSTAFWGPDRTGVPLAEEWLWVLSPRRAHERQRHLTLERFRSAPFALYGLPPHWPGDRYIAGWASAGSAVALGLGHGEPGAEDGPRLHVEVRHKHLTEATKDELAEQLWLDAMATAAEEPLPDWSTVTVSVEARPVTFEWLAGGRHWAALAELDGFLLILQARDFPIESVELERVTDLERYPLP</sequence>
<reference evidence="2 3" key="1">
    <citation type="submission" date="2019-06" db="EMBL/GenBank/DDBJ databases">
        <title>Sequencing the genomes of 1000 actinobacteria strains.</title>
        <authorList>
            <person name="Klenk H.-P."/>
        </authorList>
    </citation>
    <scope>NUCLEOTIDE SEQUENCE [LARGE SCALE GENOMIC DNA]</scope>
    <source>
        <strain evidence="2 3">DSM 45679</strain>
    </source>
</reference>
<evidence type="ECO:0000313" key="2">
    <source>
        <dbReference type="EMBL" id="TQJ05163.1"/>
    </source>
</evidence>
<name>A0A542DPY6_AMYCI</name>
<comment type="caution">
    <text evidence="2">The sequence shown here is derived from an EMBL/GenBank/DDBJ whole genome shotgun (WGS) entry which is preliminary data.</text>
</comment>
<feature type="transmembrane region" description="Helical" evidence="1">
    <location>
        <begin position="64"/>
        <end position="85"/>
    </location>
</feature>
<keyword evidence="1" id="KW-1133">Transmembrane helix</keyword>
<accession>A0A542DPY6</accession>